<dbReference type="AlphaFoldDB" id="A0A0S4J8U2"/>
<dbReference type="EMBL" id="CYKH01001348">
    <property type="protein sequence ID" value="CUG86645.1"/>
    <property type="molecule type" value="Genomic_DNA"/>
</dbReference>
<organism evidence="2 3">
    <name type="scientific">Bodo saltans</name>
    <name type="common">Flagellated protozoan</name>
    <dbReference type="NCBI Taxonomy" id="75058"/>
    <lineage>
        <taxon>Eukaryota</taxon>
        <taxon>Discoba</taxon>
        <taxon>Euglenozoa</taxon>
        <taxon>Kinetoplastea</taxon>
        <taxon>Metakinetoplastina</taxon>
        <taxon>Eubodonida</taxon>
        <taxon>Bodonidae</taxon>
        <taxon>Bodo</taxon>
    </lineage>
</organism>
<accession>A0A0S4J8U2</accession>
<reference evidence="3" key="1">
    <citation type="submission" date="2015-09" db="EMBL/GenBank/DDBJ databases">
        <authorList>
            <consortium name="Pathogen Informatics"/>
        </authorList>
    </citation>
    <scope>NUCLEOTIDE SEQUENCE [LARGE SCALE GENOMIC DNA]</scope>
    <source>
        <strain evidence="3">Lake Konstanz</strain>
    </source>
</reference>
<evidence type="ECO:0000313" key="2">
    <source>
        <dbReference type="EMBL" id="CUG86645.1"/>
    </source>
</evidence>
<name>A0A0S4J8U2_BODSA</name>
<evidence type="ECO:0000256" key="1">
    <source>
        <dbReference type="SAM" id="MobiDB-lite"/>
    </source>
</evidence>
<evidence type="ECO:0000313" key="3">
    <source>
        <dbReference type="Proteomes" id="UP000051952"/>
    </source>
</evidence>
<feature type="region of interest" description="Disordered" evidence="1">
    <location>
        <begin position="111"/>
        <end position="133"/>
    </location>
</feature>
<sequence length="348" mass="39346">MSTGMVPAANDTRNLPPSQALCVVKQEDTREEDTHRYDNRRRYESSIRQLSVHVPLFRYWFRVPVAQDKEKTQYLPIEVQQLTPACLYIKCIACALTAIVVRSDKKYRSPLTMRVSSDPPSRRRGNHHSNNDDDVVDVEDFRRVVACLGVIHGLTCGGELWSIGSLGDDDNSLFDVQLIPFCVPRSCISVYNVAADAWDSASTHIAREESHLMRQAEVLRYISRGTPIPVAYGVKAKLLREQSNNNSQYEVFVDPLGQDSVSHPQCVLLRALAKQGQLGCFNIMTMNYRWKNDATCAMPTHIKLTCLNTGLLVADPVISATVYPLRNGRNYDVLERRVTNAQRKMSSW</sequence>
<proteinExistence type="predicted"/>
<gene>
    <name evidence="2" type="ORF">BSAL_06845</name>
</gene>
<keyword evidence="3" id="KW-1185">Reference proteome</keyword>
<protein>
    <submittedName>
        <fullName evidence="2">Uncharacterized protein</fullName>
    </submittedName>
</protein>
<dbReference type="VEuPathDB" id="TriTrypDB:BSAL_06845"/>
<dbReference type="Proteomes" id="UP000051952">
    <property type="component" value="Unassembled WGS sequence"/>
</dbReference>